<dbReference type="CDD" id="cd00118">
    <property type="entry name" value="LysM"/>
    <property type="match status" value="1"/>
</dbReference>
<dbReference type="PANTHER" id="PTHR31698:SF8">
    <property type="entry name" value="LYSOZYME G-RELATED"/>
    <property type="match status" value="1"/>
</dbReference>
<dbReference type="SMART" id="SM00257">
    <property type="entry name" value="LysM"/>
    <property type="match status" value="1"/>
</dbReference>
<dbReference type="CDD" id="cd01021">
    <property type="entry name" value="GEWL"/>
    <property type="match status" value="1"/>
</dbReference>
<evidence type="ECO:0000256" key="2">
    <source>
        <dbReference type="ARBA" id="ARBA00022529"/>
    </source>
</evidence>
<dbReference type="SUPFAM" id="SSF54106">
    <property type="entry name" value="LysM domain"/>
    <property type="match status" value="1"/>
</dbReference>
<dbReference type="eggNOG" id="COG0741">
    <property type="taxonomic scope" value="Bacteria"/>
</dbReference>
<sequence length="533" mass="56093">MGSPPVLAANPPHEGLDMSSYRIRSGDTLSGIARRYGTTVDALANANNIRDSNKITAGSRLDIPSQRAPATSPRVPPPPSRPSTPPVPAPAPHRADSFTPGQQQTPSAASGERTWRDPAHPDKTYASRDGVPRFSQGDTDWAGTRLGGTGEVGARSRDSIQQQGCAITASAMAVSALSGQTITPTQMDAHLDRAHGYSGNSVDFTRVGGAANTQPPITSTRVRGGLTPEGIDQQLDAGRPVLVGVNYRTSNTNTPDHWLTVTGRNSDGSYRAIDPNGGGELTLHREGNQLRASRAEGARHDYRFSGQGVTFSGGNPVRPTGQDAVAQTSPEDLTPTELAPAEAAAATGSNAVLGQLQTRGASARTASQDRVPEGVEGSQQMAENDRARLERFQDTFQQVGNEYGLPPALLAAIASRESRGGNGLNPDGTAKYDPNGYGLMQIDAKHNPGLIRGGPYSREHVAAAAGLLRDNLRAMQSAHPEWSPAEQLRGAVAAYNMGPRNVQTVANMDVGSTGGDYSSDVWARAQYLASRGF</sequence>
<dbReference type="eggNOG" id="COG3409">
    <property type="taxonomic scope" value="Bacteria"/>
</dbReference>
<feature type="region of interest" description="Disordered" evidence="5">
    <location>
        <begin position="55"/>
        <end position="157"/>
    </location>
</feature>
<dbReference type="Pfam" id="PF01464">
    <property type="entry name" value="SLT"/>
    <property type="match status" value="1"/>
</dbReference>
<feature type="compositionally biased region" description="Polar residues" evidence="5">
    <location>
        <begin position="99"/>
        <end position="108"/>
    </location>
</feature>
<dbReference type="InterPro" id="IPR018392">
    <property type="entry name" value="LysM"/>
</dbReference>
<dbReference type="Pfam" id="PF13529">
    <property type="entry name" value="Peptidase_C39_2"/>
    <property type="match status" value="1"/>
</dbReference>
<organism evidence="7 8">
    <name type="scientific">Cystobacter fuscus (strain ATCC 25194 / DSM 2262 / NBRC 100088 / M29)</name>
    <dbReference type="NCBI Taxonomy" id="1242864"/>
    <lineage>
        <taxon>Bacteria</taxon>
        <taxon>Pseudomonadati</taxon>
        <taxon>Myxococcota</taxon>
        <taxon>Myxococcia</taxon>
        <taxon>Myxococcales</taxon>
        <taxon>Cystobacterineae</taxon>
        <taxon>Archangiaceae</taxon>
        <taxon>Cystobacter</taxon>
    </lineage>
</organism>
<dbReference type="SUPFAM" id="SSF53955">
    <property type="entry name" value="Lysozyme-like"/>
    <property type="match status" value="1"/>
</dbReference>
<dbReference type="InterPro" id="IPR002152">
    <property type="entry name" value="Glyco_hydro_23"/>
</dbReference>
<dbReference type="EMBL" id="ANAH02000066">
    <property type="protein sequence ID" value="EPX56702.1"/>
    <property type="molecule type" value="Genomic_DNA"/>
</dbReference>
<gene>
    <name evidence="7" type="ORF">D187_008044</name>
</gene>
<keyword evidence="8" id="KW-1185">Reference proteome</keyword>
<dbReference type="InterPro" id="IPR039564">
    <property type="entry name" value="Peptidase_C39-like"/>
</dbReference>
<dbReference type="Proteomes" id="UP000011682">
    <property type="component" value="Unassembled WGS sequence"/>
</dbReference>
<proteinExistence type="predicted"/>
<dbReference type="eggNOG" id="COG1388">
    <property type="taxonomic scope" value="Bacteria"/>
</dbReference>
<dbReference type="PANTHER" id="PTHR31698">
    <property type="entry name" value="LYSOZYME G FAMILY MEMBER"/>
    <property type="match status" value="1"/>
</dbReference>
<feature type="domain" description="LysM" evidence="6">
    <location>
        <begin position="19"/>
        <end position="63"/>
    </location>
</feature>
<comment type="caution">
    <text evidence="7">The sequence shown here is derived from an EMBL/GenBank/DDBJ whole genome shotgun (WGS) entry which is preliminary data.</text>
</comment>
<dbReference type="AlphaFoldDB" id="S9P374"/>
<dbReference type="Gene3D" id="1.10.530.10">
    <property type="match status" value="1"/>
</dbReference>
<dbReference type="InterPro" id="IPR008258">
    <property type="entry name" value="Transglycosylase_SLT_dom_1"/>
</dbReference>
<accession>S9P374</accession>
<evidence type="ECO:0000313" key="8">
    <source>
        <dbReference type="Proteomes" id="UP000011682"/>
    </source>
</evidence>
<keyword evidence="2" id="KW-0929">Antimicrobial</keyword>
<reference evidence="7" key="1">
    <citation type="submission" date="2013-05" db="EMBL/GenBank/DDBJ databases">
        <title>Genome assembly of Cystobacter fuscus DSM 2262.</title>
        <authorList>
            <person name="Sharma G."/>
            <person name="Khatri I."/>
            <person name="Kaur C."/>
            <person name="Mayilraj S."/>
            <person name="Subramanian S."/>
        </authorList>
    </citation>
    <scope>NUCLEOTIDE SEQUENCE [LARGE SCALE GENOMIC DNA]</scope>
    <source>
        <strain evidence="7">DSM 2262</strain>
    </source>
</reference>
<feature type="compositionally biased region" description="Basic and acidic residues" evidence="5">
    <location>
        <begin position="113"/>
        <end position="126"/>
    </location>
</feature>
<dbReference type="GO" id="GO:0005576">
    <property type="term" value="C:extracellular region"/>
    <property type="evidence" value="ECO:0007669"/>
    <property type="project" value="TreeGrafter"/>
</dbReference>
<evidence type="ECO:0000256" key="5">
    <source>
        <dbReference type="SAM" id="MobiDB-lite"/>
    </source>
</evidence>
<dbReference type="InterPro" id="IPR023346">
    <property type="entry name" value="Lysozyme-like_dom_sf"/>
</dbReference>
<evidence type="ECO:0000313" key="7">
    <source>
        <dbReference type="EMBL" id="EPX56702.1"/>
    </source>
</evidence>
<protein>
    <recommendedName>
        <fullName evidence="1">Lysozyme g</fullName>
    </recommendedName>
    <alternativeName>
        <fullName evidence="4">1,4-beta-N-acetylmuramidase</fullName>
    </alternativeName>
</protein>
<dbReference type="PROSITE" id="PS51782">
    <property type="entry name" value="LYSM"/>
    <property type="match status" value="1"/>
</dbReference>
<feature type="region of interest" description="Disordered" evidence="5">
    <location>
        <begin position="358"/>
        <end position="382"/>
    </location>
</feature>
<dbReference type="Gene3D" id="3.10.350.10">
    <property type="entry name" value="LysM domain"/>
    <property type="match status" value="1"/>
</dbReference>
<dbReference type="GO" id="GO:0003796">
    <property type="term" value="F:lysozyme activity"/>
    <property type="evidence" value="ECO:0007669"/>
    <property type="project" value="InterPro"/>
</dbReference>
<keyword evidence="3" id="KW-0378">Hydrolase</keyword>
<dbReference type="GO" id="GO:0009253">
    <property type="term" value="P:peptidoglycan catabolic process"/>
    <property type="evidence" value="ECO:0007669"/>
    <property type="project" value="InterPro"/>
</dbReference>
<feature type="region of interest" description="Disordered" evidence="5">
    <location>
        <begin position="1"/>
        <end position="20"/>
    </location>
</feature>
<dbReference type="OrthoDB" id="5522964at2"/>
<feature type="region of interest" description="Disordered" evidence="5">
    <location>
        <begin position="308"/>
        <end position="333"/>
    </location>
</feature>
<dbReference type="PRINTS" id="PR00749">
    <property type="entry name" value="LYSOZYMEG"/>
</dbReference>
<evidence type="ECO:0000259" key="6">
    <source>
        <dbReference type="PROSITE" id="PS51782"/>
    </source>
</evidence>
<dbReference type="GO" id="GO:0050830">
    <property type="term" value="P:defense response to Gram-positive bacterium"/>
    <property type="evidence" value="ECO:0007669"/>
    <property type="project" value="TreeGrafter"/>
</dbReference>
<dbReference type="Gene3D" id="3.90.70.10">
    <property type="entry name" value="Cysteine proteinases"/>
    <property type="match status" value="1"/>
</dbReference>
<evidence type="ECO:0000256" key="1">
    <source>
        <dbReference type="ARBA" id="ARBA00016485"/>
    </source>
</evidence>
<feature type="compositionally biased region" description="Polar residues" evidence="5">
    <location>
        <begin position="358"/>
        <end position="368"/>
    </location>
</feature>
<evidence type="ECO:0000256" key="4">
    <source>
        <dbReference type="ARBA" id="ARBA00031262"/>
    </source>
</evidence>
<dbReference type="InterPro" id="IPR036779">
    <property type="entry name" value="LysM_dom_sf"/>
</dbReference>
<name>S9P374_CYSF2</name>
<feature type="compositionally biased region" description="Pro residues" evidence="5">
    <location>
        <begin position="74"/>
        <end position="91"/>
    </location>
</feature>
<evidence type="ECO:0000256" key="3">
    <source>
        <dbReference type="ARBA" id="ARBA00022801"/>
    </source>
</evidence>
<dbReference type="Pfam" id="PF01476">
    <property type="entry name" value="LysM"/>
    <property type="match status" value="1"/>
</dbReference>